<reference evidence="1 2" key="1">
    <citation type="submission" date="2014-11" db="EMBL/GenBank/DDBJ databases">
        <title>Symbiosis island explosion on the genome of extra-slow-growing strains of soybean bradyrhizobia with massive insertion sequences.</title>
        <authorList>
            <person name="Iida T."/>
            <person name="Minamisawa K."/>
        </authorList>
    </citation>
    <scope>NUCLEOTIDE SEQUENCE [LARGE SCALE GENOMIC DNA]</scope>
    <source>
        <strain evidence="1 2">NK6</strain>
        <plasmid evidence="2">pNK6c DNA</plasmid>
    </source>
</reference>
<gene>
    <name evidence="1" type="ORF">NK6_c_54</name>
</gene>
<dbReference type="EMBL" id="AP014687">
    <property type="protein sequence ID" value="BAR63461.1"/>
    <property type="molecule type" value="Genomic_DNA"/>
</dbReference>
<proteinExistence type="predicted"/>
<accession>A0A0E4BYM7</accession>
<dbReference type="AlphaFoldDB" id="A0A0E4BYM7"/>
<name>A0A0E4BYM7_9BRAD</name>
<geneLocation type="plasmid" evidence="2">
    <name>pNK6c DNA</name>
</geneLocation>
<dbReference type="Proteomes" id="UP000063308">
    <property type="component" value="Plasmid pNK6c"/>
</dbReference>
<organism evidence="1 2">
    <name type="scientific">Bradyrhizobium diazoefficiens</name>
    <dbReference type="NCBI Taxonomy" id="1355477"/>
    <lineage>
        <taxon>Bacteria</taxon>
        <taxon>Pseudomonadati</taxon>
        <taxon>Pseudomonadota</taxon>
        <taxon>Alphaproteobacteria</taxon>
        <taxon>Hyphomicrobiales</taxon>
        <taxon>Nitrobacteraceae</taxon>
        <taxon>Bradyrhizobium</taxon>
    </lineage>
</organism>
<sequence>MRMTGRTLYESANGDIWRLVRDPNTGGPVVEHQPNANSGGRTSLIEIGHFLRAEGNGPQHQALLALIGTLVEG</sequence>
<keyword evidence="1" id="KW-0614">Plasmid</keyword>
<evidence type="ECO:0000313" key="1">
    <source>
        <dbReference type="EMBL" id="BAR63461.1"/>
    </source>
</evidence>
<evidence type="ECO:0000313" key="2">
    <source>
        <dbReference type="Proteomes" id="UP000063308"/>
    </source>
</evidence>
<protein>
    <submittedName>
        <fullName evidence="1">Uncharacterized protein</fullName>
    </submittedName>
</protein>